<sequence length="151" mass="16234">MYARILVPVDGSDTAARGLVEAIGLAQALKSTLVLLHVVNDIPMMVEMAPVTSSAEMHASFVKYGQDLLARSSRQAQQAGVRAEAVLQEIVSGRIGTFIAEEAKARDCQLIVMGTHGRRGLSRLTMGSDAELVVRHALVPVLLVRQEGFEP</sequence>
<dbReference type="PRINTS" id="PR01438">
    <property type="entry name" value="UNVRSLSTRESS"/>
</dbReference>
<dbReference type="Gene3D" id="3.40.50.620">
    <property type="entry name" value="HUPs"/>
    <property type="match status" value="1"/>
</dbReference>
<organism evidence="5 6">
    <name type="scientific">Azohydromonas caseinilytica</name>
    <dbReference type="NCBI Taxonomy" id="2728836"/>
    <lineage>
        <taxon>Bacteria</taxon>
        <taxon>Pseudomonadati</taxon>
        <taxon>Pseudomonadota</taxon>
        <taxon>Betaproteobacteria</taxon>
        <taxon>Burkholderiales</taxon>
        <taxon>Sphaerotilaceae</taxon>
        <taxon>Azohydromonas</taxon>
    </lineage>
</organism>
<comment type="caution">
    <text evidence="5">The sequence shown here is derived from an EMBL/GenBank/DDBJ whole genome shotgun (WGS) entry which is preliminary data.</text>
</comment>
<keyword evidence="3" id="KW-0067">ATP-binding</keyword>
<comment type="similarity">
    <text evidence="1">Belongs to the universal stress protein A family.</text>
</comment>
<dbReference type="PANTHER" id="PTHR46268">
    <property type="entry name" value="STRESS RESPONSE PROTEIN NHAX"/>
    <property type="match status" value="1"/>
</dbReference>
<feature type="domain" description="UspA" evidence="4">
    <location>
        <begin position="1"/>
        <end position="145"/>
    </location>
</feature>
<reference evidence="5 6" key="1">
    <citation type="submission" date="2020-04" db="EMBL/GenBank/DDBJ databases">
        <title>Azohydromonas sp. isolated from soil.</title>
        <authorList>
            <person name="Dahal R.H."/>
        </authorList>
    </citation>
    <scope>NUCLEOTIDE SEQUENCE [LARGE SCALE GENOMIC DNA]</scope>
    <source>
        <strain evidence="5 6">G-1-1-14</strain>
    </source>
</reference>
<dbReference type="GO" id="GO:0005524">
    <property type="term" value="F:ATP binding"/>
    <property type="evidence" value="ECO:0007669"/>
    <property type="project" value="UniProtKB-KW"/>
</dbReference>
<dbReference type="EMBL" id="JABBFW010000028">
    <property type="protein sequence ID" value="NML18212.1"/>
    <property type="molecule type" value="Genomic_DNA"/>
</dbReference>
<protein>
    <submittedName>
        <fullName evidence="5">Universal stress protein</fullName>
    </submittedName>
</protein>
<gene>
    <name evidence="5" type="ORF">HHL10_24905</name>
</gene>
<dbReference type="Pfam" id="PF00582">
    <property type="entry name" value="Usp"/>
    <property type="match status" value="1"/>
</dbReference>
<evidence type="ECO:0000259" key="4">
    <source>
        <dbReference type="Pfam" id="PF00582"/>
    </source>
</evidence>
<dbReference type="Proteomes" id="UP000574067">
    <property type="component" value="Unassembled WGS sequence"/>
</dbReference>
<dbReference type="InterPro" id="IPR006016">
    <property type="entry name" value="UspA"/>
</dbReference>
<keyword evidence="6" id="KW-1185">Reference proteome</keyword>
<keyword evidence="2" id="KW-0547">Nucleotide-binding</keyword>
<dbReference type="InterPro" id="IPR014729">
    <property type="entry name" value="Rossmann-like_a/b/a_fold"/>
</dbReference>
<evidence type="ECO:0000313" key="6">
    <source>
        <dbReference type="Proteomes" id="UP000574067"/>
    </source>
</evidence>
<evidence type="ECO:0000256" key="1">
    <source>
        <dbReference type="ARBA" id="ARBA00008791"/>
    </source>
</evidence>
<proteinExistence type="inferred from homology"/>
<evidence type="ECO:0000256" key="3">
    <source>
        <dbReference type="ARBA" id="ARBA00022840"/>
    </source>
</evidence>
<dbReference type="CDD" id="cd00293">
    <property type="entry name" value="USP-like"/>
    <property type="match status" value="1"/>
</dbReference>
<name>A0A848FG18_9BURK</name>
<dbReference type="SUPFAM" id="SSF52402">
    <property type="entry name" value="Adenine nucleotide alpha hydrolases-like"/>
    <property type="match status" value="1"/>
</dbReference>
<dbReference type="InterPro" id="IPR006015">
    <property type="entry name" value="Universal_stress_UspA"/>
</dbReference>
<accession>A0A848FG18</accession>
<dbReference type="AlphaFoldDB" id="A0A848FG18"/>
<dbReference type="PANTHER" id="PTHR46268:SF27">
    <property type="entry name" value="UNIVERSAL STRESS PROTEIN RV2623"/>
    <property type="match status" value="1"/>
</dbReference>
<dbReference type="RefSeq" id="WP_169163127.1">
    <property type="nucleotide sequence ID" value="NZ_JABBFW010000028.1"/>
</dbReference>
<evidence type="ECO:0000313" key="5">
    <source>
        <dbReference type="EMBL" id="NML18212.1"/>
    </source>
</evidence>
<evidence type="ECO:0000256" key="2">
    <source>
        <dbReference type="ARBA" id="ARBA00022741"/>
    </source>
</evidence>